<organism evidence="1 2">
    <name type="scientific">Irpex rosettiformis</name>
    <dbReference type="NCBI Taxonomy" id="378272"/>
    <lineage>
        <taxon>Eukaryota</taxon>
        <taxon>Fungi</taxon>
        <taxon>Dikarya</taxon>
        <taxon>Basidiomycota</taxon>
        <taxon>Agaricomycotina</taxon>
        <taxon>Agaricomycetes</taxon>
        <taxon>Polyporales</taxon>
        <taxon>Irpicaceae</taxon>
        <taxon>Irpex</taxon>
    </lineage>
</organism>
<keyword evidence="2" id="KW-1185">Reference proteome</keyword>
<dbReference type="Proteomes" id="UP001055072">
    <property type="component" value="Unassembled WGS sequence"/>
</dbReference>
<dbReference type="EMBL" id="MU274903">
    <property type="protein sequence ID" value="KAI0092811.1"/>
    <property type="molecule type" value="Genomic_DNA"/>
</dbReference>
<evidence type="ECO:0000313" key="2">
    <source>
        <dbReference type="Proteomes" id="UP001055072"/>
    </source>
</evidence>
<gene>
    <name evidence="1" type="ORF">BDY19DRAFT_990491</name>
</gene>
<protein>
    <submittedName>
        <fullName evidence="1">Uncharacterized protein</fullName>
    </submittedName>
</protein>
<name>A0ACB8UEW8_9APHY</name>
<reference evidence="1" key="1">
    <citation type="journal article" date="2021" name="Environ. Microbiol.">
        <title>Gene family expansions and transcriptome signatures uncover fungal adaptations to wood decay.</title>
        <authorList>
            <person name="Hage H."/>
            <person name="Miyauchi S."/>
            <person name="Viragh M."/>
            <person name="Drula E."/>
            <person name="Min B."/>
            <person name="Chaduli D."/>
            <person name="Navarro D."/>
            <person name="Favel A."/>
            <person name="Norest M."/>
            <person name="Lesage-Meessen L."/>
            <person name="Balint B."/>
            <person name="Merenyi Z."/>
            <person name="de Eugenio L."/>
            <person name="Morin E."/>
            <person name="Martinez A.T."/>
            <person name="Baldrian P."/>
            <person name="Stursova M."/>
            <person name="Martinez M.J."/>
            <person name="Novotny C."/>
            <person name="Magnuson J.K."/>
            <person name="Spatafora J.W."/>
            <person name="Maurice S."/>
            <person name="Pangilinan J."/>
            <person name="Andreopoulos W."/>
            <person name="LaButti K."/>
            <person name="Hundley H."/>
            <person name="Na H."/>
            <person name="Kuo A."/>
            <person name="Barry K."/>
            <person name="Lipzen A."/>
            <person name="Henrissat B."/>
            <person name="Riley R."/>
            <person name="Ahrendt S."/>
            <person name="Nagy L.G."/>
            <person name="Grigoriev I.V."/>
            <person name="Martin F."/>
            <person name="Rosso M.N."/>
        </authorList>
    </citation>
    <scope>NUCLEOTIDE SEQUENCE</scope>
    <source>
        <strain evidence="1">CBS 384.51</strain>
    </source>
</reference>
<accession>A0ACB8UEW8</accession>
<evidence type="ECO:0000313" key="1">
    <source>
        <dbReference type="EMBL" id="KAI0092811.1"/>
    </source>
</evidence>
<sequence>MTIFDLVRSIPRDVSPVQIAQGKRSLVKSVFRPLKAASPDWTPLTKHINRIRRFAFRASISLDADILFSISKYFSSMANCRNTPLFPNLCSLTTDFYINVADDSWETWDCIPALSASGTLTELHLRLSSHIEVDRALYPLKPCLPYVFRTNPSLSQLSCSNLRGVTHGPLLDSEMIPLSQLQEVYLWNCMATFPFITALALSTQLSILAVELPMFGGPAGLSMEPSSSFENLTVLRLIAKEDKPFADWMTFLQSIKSTKLTELELRCGRGWQDPETARAFFETLSRFHRLSKFSLCPDIALPHSQATIHEGAFDFMEIVGPVLSLEDMVVFDIQGHFRLDIDAKHLSDIASSWTRLKTLILLPCITPVETSPSPRKPPLQALETFARYAPQLVDLRIVMESLNALEPMYVKALKEEMFDGRLEYLVVSLPDMWQLPSSSIVADFLHILYPELTHAHFHDRVNNLAVMIPHQMHDV</sequence>
<proteinExistence type="predicted"/>
<comment type="caution">
    <text evidence="1">The sequence shown here is derived from an EMBL/GenBank/DDBJ whole genome shotgun (WGS) entry which is preliminary data.</text>
</comment>